<dbReference type="PANTHER" id="PTHR44845:SF6">
    <property type="entry name" value="BETA-ALANINE-ACTIVATING ENZYME"/>
    <property type="match status" value="1"/>
</dbReference>
<evidence type="ECO:0000256" key="1">
    <source>
        <dbReference type="ARBA" id="ARBA00022450"/>
    </source>
</evidence>
<dbReference type="Gene3D" id="3.40.50.720">
    <property type="entry name" value="NAD(P)-binding Rossmann-like Domain"/>
    <property type="match status" value="1"/>
</dbReference>
<proteinExistence type="predicted"/>
<gene>
    <name evidence="4" type="ORF">ACFQ1S_09110</name>
</gene>
<evidence type="ECO:0000256" key="2">
    <source>
        <dbReference type="ARBA" id="ARBA00022553"/>
    </source>
</evidence>
<dbReference type="InterPro" id="IPR013120">
    <property type="entry name" value="FAR_NAD-bd"/>
</dbReference>
<organism evidence="4 5">
    <name type="scientific">Kibdelosporangium lantanae</name>
    <dbReference type="NCBI Taxonomy" id="1497396"/>
    <lineage>
        <taxon>Bacteria</taxon>
        <taxon>Bacillati</taxon>
        <taxon>Actinomycetota</taxon>
        <taxon>Actinomycetes</taxon>
        <taxon>Pseudonocardiales</taxon>
        <taxon>Pseudonocardiaceae</taxon>
        <taxon>Kibdelosporangium</taxon>
    </lineage>
</organism>
<keyword evidence="2" id="KW-0597">Phosphoprotein</keyword>
<evidence type="ECO:0000259" key="3">
    <source>
        <dbReference type="Pfam" id="PF07993"/>
    </source>
</evidence>
<feature type="non-terminal residue" evidence="4">
    <location>
        <position position="103"/>
    </location>
</feature>
<dbReference type="InterPro" id="IPR036291">
    <property type="entry name" value="NAD(P)-bd_dom_sf"/>
</dbReference>
<comment type="caution">
    <text evidence="4">The sequence shown here is derived from an EMBL/GenBank/DDBJ whole genome shotgun (WGS) entry which is preliminary data.</text>
</comment>
<dbReference type="Pfam" id="PF07993">
    <property type="entry name" value="NAD_binding_4"/>
    <property type="match status" value="1"/>
</dbReference>
<sequence>MAEGLIGVARERGLPVSVYRPSRISGDTVTGACQTDDYLWRVLKGCVQVQAAPAGARMAIDMVPVDYVSAAVVRLSALDSSGTYHLANPVRVPLADGRGLVLA</sequence>
<dbReference type="SUPFAM" id="SSF51735">
    <property type="entry name" value="NAD(P)-binding Rossmann-fold domains"/>
    <property type="match status" value="1"/>
</dbReference>
<name>A0ABW3M729_9PSEU</name>
<dbReference type="Proteomes" id="UP001597045">
    <property type="component" value="Unassembled WGS sequence"/>
</dbReference>
<dbReference type="PANTHER" id="PTHR44845">
    <property type="entry name" value="CARRIER DOMAIN-CONTAINING PROTEIN"/>
    <property type="match status" value="1"/>
</dbReference>
<protein>
    <submittedName>
        <fullName evidence="4">SDR family oxidoreductase</fullName>
    </submittedName>
</protein>
<dbReference type="EMBL" id="JBHTIS010000386">
    <property type="protein sequence ID" value="MFD1045712.1"/>
    <property type="molecule type" value="Genomic_DNA"/>
</dbReference>
<evidence type="ECO:0000313" key="5">
    <source>
        <dbReference type="Proteomes" id="UP001597045"/>
    </source>
</evidence>
<feature type="domain" description="Thioester reductase (TE)" evidence="3">
    <location>
        <begin position="1"/>
        <end position="71"/>
    </location>
</feature>
<evidence type="ECO:0000313" key="4">
    <source>
        <dbReference type="EMBL" id="MFD1045712.1"/>
    </source>
</evidence>
<accession>A0ABW3M729</accession>
<reference evidence="5" key="1">
    <citation type="journal article" date="2019" name="Int. J. Syst. Evol. Microbiol.">
        <title>The Global Catalogue of Microorganisms (GCM) 10K type strain sequencing project: providing services to taxonomists for standard genome sequencing and annotation.</title>
        <authorList>
            <consortium name="The Broad Institute Genomics Platform"/>
            <consortium name="The Broad Institute Genome Sequencing Center for Infectious Disease"/>
            <person name="Wu L."/>
            <person name="Ma J."/>
        </authorList>
    </citation>
    <scope>NUCLEOTIDE SEQUENCE [LARGE SCALE GENOMIC DNA]</scope>
    <source>
        <strain evidence="5">JCM 31486</strain>
    </source>
</reference>
<keyword evidence="5" id="KW-1185">Reference proteome</keyword>
<keyword evidence="1" id="KW-0596">Phosphopantetheine</keyword>